<accession>A0A4Q9PM16</accession>
<organism evidence="1 2">
    <name type="scientific">Dichomitus squalens</name>
    <dbReference type="NCBI Taxonomy" id="114155"/>
    <lineage>
        <taxon>Eukaryota</taxon>
        <taxon>Fungi</taxon>
        <taxon>Dikarya</taxon>
        <taxon>Basidiomycota</taxon>
        <taxon>Agaricomycotina</taxon>
        <taxon>Agaricomycetes</taxon>
        <taxon>Polyporales</taxon>
        <taxon>Polyporaceae</taxon>
        <taxon>Dichomitus</taxon>
    </lineage>
</organism>
<evidence type="ECO:0000313" key="2">
    <source>
        <dbReference type="Proteomes" id="UP000292082"/>
    </source>
</evidence>
<dbReference type="EMBL" id="ML145172">
    <property type="protein sequence ID" value="TBU55263.1"/>
    <property type="molecule type" value="Genomic_DNA"/>
</dbReference>
<dbReference type="AlphaFoldDB" id="A0A4Q9PM16"/>
<keyword evidence="2" id="KW-1185">Reference proteome</keyword>
<name>A0A4Q9PM16_9APHY</name>
<protein>
    <submittedName>
        <fullName evidence="1">Uncharacterized protein</fullName>
    </submittedName>
</protein>
<evidence type="ECO:0000313" key="1">
    <source>
        <dbReference type="EMBL" id="TBU55263.1"/>
    </source>
</evidence>
<proteinExistence type="predicted"/>
<gene>
    <name evidence="1" type="ORF">BD310DRAFT_694913</name>
</gene>
<sequence length="108" mass="11394">MECGDVPVLFLSLHPTGSVPCCPSSGCSEGSLGRTLHSEGTIRLPGLSRGPGIFAHDLMLCMGVCLPLEPCSLTAIRDFWPDEGRSLSLGSGPDFAQYGHRDRLAHAA</sequence>
<dbReference type="Proteomes" id="UP000292082">
    <property type="component" value="Unassembled WGS sequence"/>
</dbReference>
<reference evidence="1 2" key="1">
    <citation type="submission" date="2019-01" db="EMBL/GenBank/DDBJ databases">
        <title>Draft genome sequences of three monokaryotic isolates of the white-rot basidiomycete fungus Dichomitus squalens.</title>
        <authorList>
            <consortium name="DOE Joint Genome Institute"/>
            <person name="Lopez S.C."/>
            <person name="Andreopoulos B."/>
            <person name="Pangilinan J."/>
            <person name="Lipzen A."/>
            <person name="Riley R."/>
            <person name="Ahrendt S."/>
            <person name="Ng V."/>
            <person name="Barry K."/>
            <person name="Daum C."/>
            <person name="Grigoriev I.V."/>
            <person name="Hilden K.S."/>
            <person name="Makela M.R."/>
            <person name="de Vries R.P."/>
        </authorList>
    </citation>
    <scope>NUCLEOTIDE SEQUENCE [LARGE SCALE GENOMIC DNA]</scope>
    <source>
        <strain evidence="1 2">CBS 464.89</strain>
    </source>
</reference>